<gene>
    <name evidence="1" type="ORF">CGC20_36195</name>
</gene>
<name>A0A504XXF1_LEIDO</name>
<dbReference type="AlphaFoldDB" id="A0A504XXF1"/>
<protein>
    <submittedName>
        <fullName evidence="1">Amastin surface glycofamily protein</fullName>
    </submittedName>
</protein>
<evidence type="ECO:0000313" key="2">
    <source>
        <dbReference type="Proteomes" id="UP000318821"/>
    </source>
</evidence>
<proteinExistence type="predicted"/>
<organism evidence="1 2">
    <name type="scientific">Leishmania donovani</name>
    <dbReference type="NCBI Taxonomy" id="5661"/>
    <lineage>
        <taxon>Eukaryota</taxon>
        <taxon>Discoba</taxon>
        <taxon>Euglenozoa</taxon>
        <taxon>Kinetoplastea</taxon>
        <taxon>Metakinetoplastina</taxon>
        <taxon>Trypanosomatida</taxon>
        <taxon>Trypanosomatidae</taxon>
        <taxon>Leishmaniinae</taxon>
        <taxon>Leishmania</taxon>
    </lineage>
</organism>
<dbReference type="Proteomes" id="UP000318821">
    <property type="component" value="Unassembled WGS sequence"/>
</dbReference>
<accession>A0A504XXF1</accession>
<sequence>MTCSAAATAVFSLASASLYGSLSTWSCSSWRSSSCWWERRLTCSAAATAVFSLASASLYGCTAERSCWALFCCSAALCSGGSAWYSTWSAWSPRALCGRPWQ</sequence>
<evidence type="ECO:0000313" key="1">
    <source>
        <dbReference type="EMBL" id="TPP52545.1"/>
    </source>
</evidence>
<dbReference type="EMBL" id="RHLD01000050">
    <property type="protein sequence ID" value="TPP52545.1"/>
    <property type="molecule type" value="Genomic_DNA"/>
</dbReference>
<comment type="caution">
    <text evidence="1">The sequence shown here is derived from an EMBL/GenBank/DDBJ whole genome shotgun (WGS) entry which is preliminary data.</text>
</comment>
<reference evidence="2" key="1">
    <citation type="submission" date="2019-02" db="EMBL/GenBank/DDBJ databases">
        <title>FDA dAtabase for Regulatory Grade micrObial Sequences (FDA-ARGOS): Supporting development and validation of Infectious Disease Dx tests.</title>
        <authorList>
            <person name="Duncan R."/>
            <person name="Fisher C."/>
            <person name="Tallon L."/>
            <person name="Sadzewicz L."/>
            <person name="Sengamalay N."/>
            <person name="Ott S."/>
            <person name="Godinez A."/>
            <person name="Nagaraj S."/>
            <person name="Vavikolanu K."/>
            <person name="Vyas G."/>
            <person name="Nadendla S."/>
            <person name="Aluvathingal J."/>
            <person name="Sichtig H."/>
        </authorList>
    </citation>
    <scope>NUCLEOTIDE SEQUENCE [LARGE SCALE GENOMIC DNA]</scope>
    <source>
        <strain evidence="2">FDAARGOS_360</strain>
    </source>
</reference>